<evidence type="ECO:0000256" key="7">
    <source>
        <dbReference type="ARBA" id="ARBA00023163"/>
    </source>
</evidence>
<keyword evidence="4" id="KW-0067">ATP-binding</keyword>
<dbReference type="RefSeq" id="YP_010796828.1">
    <property type="nucleotide sequence ID" value="NC_076102.1"/>
</dbReference>
<dbReference type="Proteomes" id="UP000593702">
    <property type="component" value="Segment"/>
</dbReference>
<evidence type="ECO:0000259" key="9">
    <source>
        <dbReference type="PROSITE" id="PS51194"/>
    </source>
</evidence>
<dbReference type="InterPro" id="IPR038718">
    <property type="entry name" value="SNF2-like_sf"/>
</dbReference>
<dbReference type="InterPro" id="IPR027417">
    <property type="entry name" value="P-loop_NTPase"/>
</dbReference>
<keyword evidence="5" id="KW-0946">Virion</keyword>
<dbReference type="InterPro" id="IPR006935">
    <property type="entry name" value="Helicase/UvrB_N"/>
</dbReference>
<evidence type="ECO:0000256" key="3">
    <source>
        <dbReference type="ARBA" id="ARBA00022801"/>
    </source>
</evidence>
<dbReference type="GeneID" id="80534505"/>
<name>A0A7R5WD16_9POXV</name>
<dbReference type="SUPFAM" id="SSF52540">
    <property type="entry name" value="P-loop containing nucleoside triphosphate hydrolases"/>
    <property type="match status" value="2"/>
</dbReference>
<keyword evidence="3" id="KW-0378">Hydrolase</keyword>
<dbReference type="GO" id="GO:0006351">
    <property type="term" value="P:DNA-templated transcription"/>
    <property type="evidence" value="ECO:0007669"/>
    <property type="project" value="InterPro"/>
</dbReference>
<dbReference type="KEGG" id="vg:80534505"/>
<dbReference type="InterPro" id="IPR014001">
    <property type="entry name" value="Helicase_ATP-bd"/>
</dbReference>
<comment type="subcellular location">
    <subcellularLocation>
        <location evidence="1">Virion</location>
    </subcellularLocation>
</comment>
<keyword evidence="6" id="KW-0238">DNA-binding</keyword>
<organism evidence="10 11">
    <name type="scientific">Diachasmimorpha longicaudata entomopoxvirus</name>
    <dbReference type="NCBI Taxonomy" id="109981"/>
    <lineage>
        <taxon>Viruses</taxon>
        <taxon>Varidnaviria</taxon>
        <taxon>Bamfordvirae</taxon>
        <taxon>Nucleocytoviricota</taxon>
        <taxon>Pokkesviricetes</taxon>
        <taxon>Chitovirales</taxon>
        <taxon>Poxviridae</taxon>
        <taxon>Entomopoxvirinae</taxon>
        <taxon>Epsilonentomopoxvirus</taxon>
        <taxon>Epsilonentomopoxvirus dlongicaudata</taxon>
        <taxon>Diachasmimorpha entomopoxvirus</taxon>
    </lineage>
</organism>
<gene>
    <name evidence="10" type="primary">NPH1</name>
    <name evidence="10" type="ORF">DLEV_081</name>
</gene>
<keyword evidence="11" id="KW-1185">Reference proteome</keyword>
<evidence type="ECO:0000259" key="8">
    <source>
        <dbReference type="PROSITE" id="PS51192"/>
    </source>
</evidence>
<dbReference type="PROSITE" id="PS51194">
    <property type="entry name" value="HELICASE_CTER"/>
    <property type="match status" value="1"/>
</dbReference>
<evidence type="ECO:0000313" key="10">
    <source>
        <dbReference type="EMBL" id="AKS26372.1"/>
    </source>
</evidence>
<dbReference type="SMART" id="SM00487">
    <property type="entry name" value="DEXDc"/>
    <property type="match status" value="1"/>
</dbReference>
<proteinExistence type="predicted"/>
<protein>
    <submittedName>
        <fullName evidence="10">Putative nucleoside triphosphatase I</fullName>
    </submittedName>
</protein>
<evidence type="ECO:0000256" key="6">
    <source>
        <dbReference type="ARBA" id="ARBA00023125"/>
    </source>
</evidence>
<dbReference type="Gene3D" id="3.40.50.10810">
    <property type="entry name" value="Tandem AAA-ATPase domain"/>
    <property type="match status" value="1"/>
</dbReference>
<dbReference type="GO" id="GO:0005524">
    <property type="term" value="F:ATP binding"/>
    <property type="evidence" value="ECO:0007669"/>
    <property type="project" value="UniProtKB-KW"/>
</dbReference>
<dbReference type="Gene3D" id="3.40.50.300">
    <property type="entry name" value="P-loop containing nucleotide triphosphate hydrolases"/>
    <property type="match status" value="1"/>
</dbReference>
<dbReference type="InterPro" id="IPR013676">
    <property type="entry name" value="NPHI_C"/>
</dbReference>
<dbReference type="EMBL" id="KR095315">
    <property type="protein sequence ID" value="AKS26372.1"/>
    <property type="molecule type" value="Genomic_DNA"/>
</dbReference>
<accession>A0A7R5WD16</accession>
<sequence>MEFLKKELASFINYGLTEFDNNFESTLTNLETGKILTLTPYQAFTASYFLLEQNPSLLLFWETGFGKTIMCIYLMKNIFKLYPKWKIFIFVKSSLAQDPWRKNIDLFLDEEIKRNVHLIFYDLDITGPFKLIHNNIQQDERVFYIFDESHDFIKKLLPKDNNKPRRLFDVYQILLQGVAKKTNKTLFMTATPMTDSFLEFTYMVNMLRKGTISAHELIFDNKNRLNNPGSLKQVIIGLASFQRFSAPNLFEDRDYKDRLAGKKIHLHNLLMSSKQSKNYYQSEKRENESLAKNFRMARRIAATLAIQETQNIKKGLKDFITLLSDIDFSDRFLQKFASGRLQTDNFLLSQNLNLDPNIDIDFTPSQMPGKPNRLTKDIQDLLFLNTLSCKYVKTCQLIKQSRGKCLVYQPFVTFAGVKTLKIFFDKFKISYIEYTQTTKKIRDDEVERFNRPNNKYGEEVKVCIFSGAGKEGISFSNISDMVIMDIPWSGSNLEQIIGRGIRLGLHEELPEEQRYVNVHILLSHTNDDDMARTIKTKSVDQEILDIVIRKEIQKQEIIRLFDQTCIETIHKEFPAEIGREPTDFEILTNNAYVPQTLVTLQKKLVMISYTFSPDFNIVYKNGYMDKETGTVYDETRKEIGVIVMENSQYVIKIVDNQLVYLISST</sequence>
<dbReference type="PROSITE" id="PS51192">
    <property type="entry name" value="HELICASE_ATP_BIND_1"/>
    <property type="match status" value="1"/>
</dbReference>
<dbReference type="GO" id="GO:0003677">
    <property type="term" value="F:DNA binding"/>
    <property type="evidence" value="ECO:0007669"/>
    <property type="project" value="UniProtKB-KW"/>
</dbReference>
<feature type="domain" description="Helicase ATP-binding" evidence="8">
    <location>
        <begin position="48"/>
        <end position="210"/>
    </location>
</feature>
<reference evidence="10 11" key="1">
    <citation type="submission" date="2015-04" db="EMBL/GenBank/DDBJ databases">
        <title>Diachasmimorpha longicaudata entomopoxvirus genome.</title>
        <authorList>
            <person name="Coffman K.A."/>
            <person name="Burke G.R."/>
        </authorList>
    </citation>
    <scope>NUCLEOTIDE SEQUENCE [LARGE SCALE GENOMIC DNA]</scope>
</reference>
<dbReference type="Pfam" id="PF08469">
    <property type="entry name" value="NPHI_C"/>
    <property type="match status" value="1"/>
</dbReference>
<evidence type="ECO:0000256" key="1">
    <source>
        <dbReference type="ARBA" id="ARBA00004328"/>
    </source>
</evidence>
<dbReference type="SMART" id="SM00490">
    <property type="entry name" value="HELICc"/>
    <property type="match status" value="1"/>
</dbReference>
<dbReference type="GO" id="GO:0017111">
    <property type="term" value="F:ribonucleoside triphosphate phosphatase activity"/>
    <property type="evidence" value="ECO:0007669"/>
    <property type="project" value="InterPro"/>
</dbReference>
<evidence type="ECO:0000313" key="11">
    <source>
        <dbReference type="Proteomes" id="UP000593702"/>
    </source>
</evidence>
<keyword evidence="2" id="KW-0547">Nucleotide-binding</keyword>
<dbReference type="Pfam" id="PF04851">
    <property type="entry name" value="ResIII"/>
    <property type="match status" value="1"/>
</dbReference>
<feature type="domain" description="Helicase C-terminal" evidence="9">
    <location>
        <begin position="393"/>
        <end position="560"/>
    </location>
</feature>
<dbReference type="InterPro" id="IPR001650">
    <property type="entry name" value="Helicase_C-like"/>
</dbReference>
<evidence type="ECO:0000256" key="4">
    <source>
        <dbReference type="ARBA" id="ARBA00022840"/>
    </source>
</evidence>
<evidence type="ECO:0000256" key="5">
    <source>
        <dbReference type="ARBA" id="ARBA00022844"/>
    </source>
</evidence>
<keyword evidence="7" id="KW-0804">Transcription</keyword>
<dbReference type="GO" id="GO:0044423">
    <property type="term" value="C:virion component"/>
    <property type="evidence" value="ECO:0007669"/>
    <property type="project" value="UniProtKB-KW"/>
</dbReference>
<dbReference type="Pfam" id="PF00271">
    <property type="entry name" value="Helicase_C"/>
    <property type="match status" value="1"/>
</dbReference>
<evidence type="ECO:0000256" key="2">
    <source>
        <dbReference type="ARBA" id="ARBA00022741"/>
    </source>
</evidence>